<feature type="domain" description="F-box" evidence="2">
    <location>
        <begin position="10"/>
        <end position="57"/>
    </location>
</feature>
<accession>A0A0F9MS36</accession>
<dbReference type="InterPro" id="IPR001810">
    <property type="entry name" value="F-box_dom"/>
</dbReference>
<proteinExistence type="predicted"/>
<reference evidence="3" key="1">
    <citation type="journal article" date="2015" name="Nature">
        <title>Complex archaea that bridge the gap between prokaryotes and eukaryotes.</title>
        <authorList>
            <person name="Spang A."/>
            <person name="Saw J.H."/>
            <person name="Jorgensen S.L."/>
            <person name="Zaremba-Niedzwiedzka K."/>
            <person name="Martijn J."/>
            <person name="Lind A.E."/>
            <person name="van Eijk R."/>
            <person name="Schleper C."/>
            <person name="Guy L."/>
            <person name="Ettema T.J."/>
        </authorList>
    </citation>
    <scope>NUCLEOTIDE SEQUENCE</scope>
</reference>
<sequence>MSSSSSPAAASGFDILPTEVIARMNYFLEYSDQNAFSETCKRLNSIVKSNLVALEDLKFLEENMISLDGRIVDYETILRDAVQKQDDAIYVREREEDEETTLQKQEEANVAALKVGVDISDGKLVAQEILKRKILGVFRDSQNLQLNSANAPIESSDISYEKTIKLRKDYLIELYKALCNCPRLKDQYESKFKTNLLPLESFEDLNDPILIEVLTTLYNRIKLLVIKDSFDLAFNRAGGQGLFNEIQQQLNVKNFDNEACNEIFAKFHNWIKKNSDKIAHLNLTRVISGYNVLNAMSLDLHYSLQEKMFPKSCVHIWKKEFFEPIFNCIPKDQLFNFLTKVDPRGYTLLDKASRTSASTYDSIRRTENGNPLFIKFLLEELDEGRRLEALQVVVDCKGTLQFIEEFSETIFHKILKTTSDLNLIKTILETVFKDPKEMTNYVKANIGAFKFELPRDKLLTDWIGTLFRQEIDSRFSDMNNGELFFYLRFYLACRDGKALLYVLKKISDGARRVDLILALFKNNWENPNYFIRDKVINKPDLIRILKLLPENESQAKFLQLTGYYLIINNEEVTAILRKEIAGGNYQYFEGLVQYGSIDHIAEFADKIPPEILKPIILNNFSFDQKPDVVRLLLSKLEKNERIQLIKGAQFSPNQIAKLNLYKLLYDLDILFECLLFTIVYKRGNPYLYSLMYCLVNAAKKELEKGGMDSKESLSYIFKSFEGKGRSEVIELLRTRVNRPSVHPTIYDRLIELYPESKGKLEEMFPGIDKEMDPKRKRSDASEEIDETARSKDDAKKSRVEDSEEE</sequence>
<protein>
    <recommendedName>
        <fullName evidence="2">F-box domain-containing protein</fullName>
    </recommendedName>
</protein>
<name>A0A0F9MS36_9ZZZZ</name>
<dbReference type="AlphaFoldDB" id="A0A0F9MS36"/>
<feature type="region of interest" description="Disordered" evidence="1">
    <location>
        <begin position="763"/>
        <end position="805"/>
    </location>
</feature>
<dbReference type="EMBL" id="LAZR01008331">
    <property type="protein sequence ID" value="KKM79460.1"/>
    <property type="molecule type" value="Genomic_DNA"/>
</dbReference>
<feature type="compositionally biased region" description="Basic and acidic residues" evidence="1">
    <location>
        <begin position="763"/>
        <end position="773"/>
    </location>
</feature>
<organism evidence="3">
    <name type="scientific">marine sediment metagenome</name>
    <dbReference type="NCBI Taxonomy" id="412755"/>
    <lineage>
        <taxon>unclassified sequences</taxon>
        <taxon>metagenomes</taxon>
        <taxon>ecological metagenomes</taxon>
    </lineage>
</organism>
<evidence type="ECO:0000313" key="3">
    <source>
        <dbReference type="EMBL" id="KKM79460.1"/>
    </source>
</evidence>
<evidence type="ECO:0000256" key="1">
    <source>
        <dbReference type="SAM" id="MobiDB-lite"/>
    </source>
</evidence>
<dbReference type="PROSITE" id="PS50181">
    <property type="entry name" value="FBOX"/>
    <property type="match status" value="1"/>
</dbReference>
<evidence type="ECO:0000259" key="2">
    <source>
        <dbReference type="PROSITE" id="PS50181"/>
    </source>
</evidence>
<feature type="compositionally biased region" description="Basic and acidic residues" evidence="1">
    <location>
        <begin position="786"/>
        <end position="805"/>
    </location>
</feature>
<comment type="caution">
    <text evidence="3">The sequence shown here is derived from an EMBL/GenBank/DDBJ whole genome shotgun (WGS) entry which is preliminary data.</text>
</comment>
<gene>
    <name evidence="3" type="ORF">LCGC14_1349690</name>
</gene>